<dbReference type="Gene3D" id="2.40.180.10">
    <property type="entry name" value="Catalase core domain"/>
    <property type="match status" value="1"/>
</dbReference>
<evidence type="ECO:0000259" key="7">
    <source>
        <dbReference type="PROSITE" id="PS51393"/>
    </source>
</evidence>
<dbReference type="InterPro" id="IPR000907">
    <property type="entry name" value="LipOase"/>
</dbReference>
<dbReference type="GO" id="GO:0034440">
    <property type="term" value="P:lipid oxidation"/>
    <property type="evidence" value="ECO:0007669"/>
    <property type="project" value="InterPro"/>
</dbReference>
<evidence type="ECO:0000256" key="3">
    <source>
        <dbReference type="ARBA" id="ARBA00023002"/>
    </source>
</evidence>
<keyword evidence="2" id="KW-0223">Dioxygenase</keyword>
<dbReference type="Proteomes" id="UP001162480">
    <property type="component" value="Chromosome 20"/>
</dbReference>
<evidence type="ECO:0000313" key="8">
    <source>
        <dbReference type="EMBL" id="CAI9737993.1"/>
    </source>
</evidence>
<dbReference type="AlphaFoldDB" id="A0AA36FL47"/>
<evidence type="ECO:0000256" key="2">
    <source>
        <dbReference type="ARBA" id="ARBA00022964"/>
    </source>
</evidence>
<dbReference type="InterPro" id="IPR020834">
    <property type="entry name" value="LipOase_CS"/>
</dbReference>
<gene>
    <name evidence="8" type="ORF">OCTVUL_1B008253</name>
</gene>
<keyword evidence="1" id="KW-0479">Metal-binding</keyword>
<proteinExistence type="predicted"/>
<evidence type="ECO:0000313" key="9">
    <source>
        <dbReference type="Proteomes" id="UP001162480"/>
    </source>
</evidence>
<dbReference type="Gene3D" id="3.10.450.60">
    <property type="match status" value="1"/>
</dbReference>
<reference evidence="8" key="1">
    <citation type="submission" date="2023-08" db="EMBL/GenBank/DDBJ databases">
        <authorList>
            <person name="Alioto T."/>
            <person name="Alioto T."/>
            <person name="Gomez Garrido J."/>
        </authorList>
    </citation>
    <scope>NUCLEOTIDE SEQUENCE</scope>
</reference>
<dbReference type="SUPFAM" id="SSF49723">
    <property type="entry name" value="Lipase/lipooxygenase domain (PLAT/LH2 domain)"/>
    <property type="match status" value="1"/>
</dbReference>
<dbReference type="PROSITE" id="PS00081">
    <property type="entry name" value="LIPOXYGENASE_2"/>
    <property type="match status" value="1"/>
</dbReference>
<feature type="domain" description="PLAT" evidence="6">
    <location>
        <begin position="40"/>
        <end position="161"/>
    </location>
</feature>
<protein>
    <submittedName>
        <fullName evidence="8">Allene oxide synthase-lipoxygenase protein</fullName>
    </submittedName>
</protein>
<evidence type="ECO:0000259" key="6">
    <source>
        <dbReference type="PROSITE" id="PS50095"/>
    </source>
</evidence>
<dbReference type="Pfam" id="PF00305">
    <property type="entry name" value="Lipoxygenase"/>
    <property type="match status" value="1"/>
</dbReference>
<dbReference type="Pfam" id="PF01477">
    <property type="entry name" value="PLAT"/>
    <property type="match status" value="1"/>
</dbReference>
<evidence type="ECO:0000256" key="5">
    <source>
        <dbReference type="PROSITE-ProRule" id="PRU00152"/>
    </source>
</evidence>
<evidence type="ECO:0000256" key="4">
    <source>
        <dbReference type="ARBA" id="ARBA00023098"/>
    </source>
</evidence>
<dbReference type="PROSITE" id="PS50095">
    <property type="entry name" value="PLAT"/>
    <property type="match status" value="1"/>
</dbReference>
<name>A0AA36FL47_OCTVU</name>
<feature type="domain" description="Lipoxygenase" evidence="7">
    <location>
        <begin position="155"/>
        <end position="705"/>
    </location>
</feature>
<dbReference type="InterPro" id="IPR013819">
    <property type="entry name" value="LipOase_C"/>
</dbReference>
<dbReference type="PANTHER" id="PTHR11771">
    <property type="entry name" value="LIPOXYGENASE"/>
    <property type="match status" value="1"/>
</dbReference>
<dbReference type="Gene3D" id="1.20.245.10">
    <property type="entry name" value="Lipoxygenase-1, Domain 5"/>
    <property type="match status" value="1"/>
</dbReference>
<evidence type="ECO:0000256" key="1">
    <source>
        <dbReference type="ARBA" id="ARBA00022723"/>
    </source>
</evidence>
<keyword evidence="4" id="KW-0443">Lipid metabolism</keyword>
<dbReference type="InterPro" id="IPR036226">
    <property type="entry name" value="LipOase_C_sf"/>
</dbReference>
<comment type="caution">
    <text evidence="5">Lacks conserved residue(s) required for the propagation of feature annotation.</text>
</comment>
<dbReference type="InterPro" id="IPR036392">
    <property type="entry name" value="PLAT/LH2_dom_sf"/>
</dbReference>
<dbReference type="SUPFAM" id="SSF48484">
    <property type="entry name" value="Lipoxigenase"/>
    <property type="match status" value="1"/>
</dbReference>
<dbReference type="PRINTS" id="PR00087">
    <property type="entry name" value="LIPOXYGENASE"/>
</dbReference>
<dbReference type="GO" id="GO:0046872">
    <property type="term" value="F:metal ion binding"/>
    <property type="evidence" value="ECO:0007669"/>
    <property type="project" value="UniProtKB-KW"/>
</dbReference>
<keyword evidence="3" id="KW-0560">Oxidoreductase</keyword>
<sequence>MFRCTNCDLVADVDPLHLACGEDRLKISFFPEMGLQQSRLNNALQIRTGDQRESSTDSNVYVILHDTSETKSEMILLDNWCRNDFKIGALDTFNIKLPDSFTEVSKIEIWTEPCSIELTSSNWYIDTIKFVRRFKGESVMFPVFRWIKPKHHYYIYPWDTFLPQNDPDEKQREGEIDYKREIYQIKYAEGAPILCESLPIDEEFSAKYMWNMLTNKLDVILRGIYTRIITDSWKTLDDLTNVYQEEKLTEPESVKFWREDTWFGYQRLNGCNPTVITLCEEIPSKLGVDDEVLKPVLKGETLEDLIKKKRLFYTDLDILEGITHREDLDMCVPIALFMLNSKDDLVPIAIQLQQQKGPDNPIFLPTDDHYVWTLAKMWYNLADSSFHQSLVHLGLTHLLMEGVILAMHRNISVSHPLYKLLAPHTLFLLAINSRGFKKLVSPGGWVDKTMTIGIDGMFQLIYKGVQLWDFSIDGNLPKEFARRKVDDPNVLPKYYFRDDSLTLYNCILKYVSSYIDVYYEADKDVVEDWELQNWAECISKEPKPEDGGIGIKGLPMKDGKGHMPSKEQLKLFITTVLFTCSVSHAHANFLQYEEYAFPANYPSMIRTPLLKDKNPRKEEDLMAALPDKATTLDVMAITNLLSAKTTKSLGDFETQYIYDPKALVCVKEFQTNLKAISDKIRKRNKTLEKAYNVLDPVNIPNAISI</sequence>
<dbReference type="InterPro" id="IPR001024">
    <property type="entry name" value="PLAT/LH2_dom"/>
</dbReference>
<dbReference type="PROSITE" id="PS51393">
    <property type="entry name" value="LIPOXYGENASE_3"/>
    <property type="match status" value="1"/>
</dbReference>
<keyword evidence="9" id="KW-1185">Reference proteome</keyword>
<dbReference type="EMBL" id="OX597833">
    <property type="protein sequence ID" value="CAI9737993.1"/>
    <property type="molecule type" value="Genomic_DNA"/>
</dbReference>
<dbReference type="GO" id="GO:0016702">
    <property type="term" value="F:oxidoreductase activity, acting on single donors with incorporation of molecular oxygen, incorporation of two atoms of oxygen"/>
    <property type="evidence" value="ECO:0007669"/>
    <property type="project" value="InterPro"/>
</dbReference>
<accession>A0AA36FL47</accession>
<organism evidence="8 9">
    <name type="scientific">Octopus vulgaris</name>
    <name type="common">Common octopus</name>
    <dbReference type="NCBI Taxonomy" id="6645"/>
    <lineage>
        <taxon>Eukaryota</taxon>
        <taxon>Metazoa</taxon>
        <taxon>Spiralia</taxon>
        <taxon>Lophotrochozoa</taxon>
        <taxon>Mollusca</taxon>
        <taxon>Cephalopoda</taxon>
        <taxon>Coleoidea</taxon>
        <taxon>Octopodiformes</taxon>
        <taxon>Octopoda</taxon>
        <taxon>Incirrata</taxon>
        <taxon>Octopodidae</taxon>
        <taxon>Octopus</taxon>
    </lineage>
</organism>